<reference evidence="1 2" key="1">
    <citation type="journal article" date="2020" name="BMC Genomics">
        <title>Intraspecific diversification of the crop wild relative Brassica cretica Lam. using demographic model selection.</title>
        <authorList>
            <person name="Kioukis A."/>
            <person name="Michalopoulou V.A."/>
            <person name="Briers L."/>
            <person name="Pirintsos S."/>
            <person name="Studholme D.J."/>
            <person name="Pavlidis P."/>
            <person name="Sarris P.F."/>
        </authorList>
    </citation>
    <scope>NUCLEOTIDE SEQUENCE [LARGE SCALE GENOMIC DNA]</scope>
    <source>
        <strain evidence="2">cv. PFS-1207/04</strain>
    </source>
</reference>
<comment type="caution">
    <text evidence="1">The sequence shown here is derived from an EMBL/GenBank/DDBJ whole genome shotgun (WGS) entry which is preliminary data.</text>
</comment>
<gene>
    <name evidence="1" type="ORF">DY000_02060138</name>
</gene>
<sequence length="75" mass="8766">MLWLELRSMLLQTSVIAQINNVQLALDQLSFRVRTRSEHRSMLWLELRSMLLQTSVIAQINNVQLALDQLSYAPR</sequence>
<evidence type="ECO:0000313" key="2">
    <source>
        <dbReference type="Proteomes" id="UP000266723"/>
    </source>
</evidence>
<protein>
    <submittedName>
        <fullName evidence="1">Uncharacterized protein</fullName>
    </submittedName>
</protein>
<accession>A0ABQ7APB9</accession>
<organism evidence="1 2">
    <name type="scientific">Brassica cretica</name>
    <name type="common">Mustard</name>
    <dbReference type="NCBI Taxonomy" id="69181"/>
    <lineage>
        <taxon>Eukaryota</taxon>
        <taxon>Viridiplantae</taxon>
        <taxon>Streptophyta</taxon>
        <taxon>Embryophyta</taxon>
        <taxon>Tracheophyta</taxon>
        <taxon>Spermatophyta</taxon>
        <taxon>Magnoliopsida</taxon>
        <taxon>eudicotyledons</taxon>
        <taxon>Gunneridae</taxon>
        <taxon>Pentapetalae</taxon>
        <taxon>rosids</taxon>
        <taxon>malvids</taxon>
        <taxon>Brassicales</taxon>
        <taxon>Brassicaceae</taxon>
        <taxon>Brassiceae</taxon>
        <taxon>Brassica</taxon>
    </lineage>
</organism>
<name>A0ABQ7APB9_BRACR</name>
<dbReference type="Proteomes" id="UP000266723">
    <property type="component" value="Unassembled WGS sequence"/>
</dbReference>
<dbReference type="EMBL" id="QGKV02001556">
    <property type="protein sequence ID" value="KAF3515977.1"/>
    <property type="molecule type" value="Genomic_DNA"/>
</dbReference>
<keyword evidence="2" id="KW-1185">Reference proteome</keyword>
<proteinExistence type="predicted"/>
<evidence type="ECO:0000313" key="1">
    <source>
        <dbReference type="EMBL" id="KAF3515977.1"/>
    </source>
</evidence>